<dbReference type="InterPro" id="IPR011006">
    <property type="entry name" value="CheY-like_superfamily"/>
</dbReference>
<dbReference type="PROSITE" id="PS50109">
    <property type="entry name" value="HIS_KIN"/>
    <property type="match status" value="1"/>
</dbReference>
<evidence type="ECO:0000256" key="2">
    <source>
        <dbReference type="ARBA" id="ARBA00012438"/>
    </source>
</evidence>
<dbReference type="Pfam" id="PF00072">
    <property type="entry name" value="Response_reg"/>
    <property type="match status" value="1"/>
</dbReference>
<gene>
    <name evidence="10" type="ORF">N7515_006686</name>
</gene>
<feature type="compositionally biased region" description="Basic and acidic residues" evidence="7">
    <location>
        <begin position="1"/>
        <end position="19"/>
    </location>
</feature>
<dbReference type="EC" id="2.7.13.3" evidence="2"/>
<dbReference type="Pfam" id="PF00512">
    <property type="entry name" value="HisKA"/>
    <property type="match status" value="1"/>
</dbReference>
<feature type="domain" description="Histidine kinase" evidence="8">
    <location>
        <begin position="586"/>
        <end position="863"/>
    </location>
</feature>
<dbReference type="PANTHER" id="PTHR43047">
    <property type="entry name" value="TWO-COMPONENT HISTIDINE PROTEIN KINASE"/>
    <property type="match status" value="1"/>
</dbReference>
<dbReference type="SUPFAM" id="SSF52172">
    <property type="entry name" value="CheY-like"/>
    <property type="match status" value="1"/>
</dbReference>
<dbReference type="EMBL" id="JAPQKL010000005">
    <property type="protein sequence ID" value="KAJ5130647.1"/>
    <property type="molecule type" value="Genomic_DNA"/>
</dbReference>
<proteinExistence type="predicted"/>
<dbReference type="Gene3D" id="3.40.50.2300">
    <property type="match status" value="1"/>
</dbReference>
<evidence type="ECO:0000313" key="10">
    <source>
        <dbReference type="EMBL" id="KAJ5130647.1"/>
    </source>
</evidence>
<dbReference type="InterPro" id="IPR004358">
    <property type="entry name" value="Sig_transdc_His_kin-like_C"/>
</dbReference>
<dbReference type="GO" id="GO:0005886">
    <property type="term" value="C:plasma membrane"/>
    <property type="evidence" value="ECO:0007669"/>
    <property type="project" value="TreeGrafter"/>
</dbReference>
<dbReference type="SMART" id="SM00387">
    <property type="entry name" value="HATPase_c"/>
    <property type="match status" value="1"/>
</dbReference>
<feature type="compositionally biased region" description="Basic and acidic residues" evidence="7">
    <location>
        <begin position="1046"/>
        <end position="1059"/>
    </location>
</feature>
<feature type="region of interest" description="Disordered" evidence="7">
    <location>
        <begin position="473"/>
        <end position="502"/>
    </location>
</feature>
<evidence type="ECO:0000256" key="4">
    <source>
        <dbReference type="ARBA" id="ARBA00022679"/>
    </source>
</evidence>
<dbReference type="InterPro" id="IPR003661">
    <property type="entry name" value="HisK_dim/P_dom"/>
</dbReference>
<dbReference type="GO" id="GO:0000155">
    <property type="term" value="F:phosphorelay sensor kinase activity"/>
    <property type="evidence" value="ECO:0007669"/>
    <property type="project" value="InterPro"/>
</dbReference>
<evidence type="ECO:0000256" key="7">
    <source>
        <dbReference type="SAM" id="MobiDB-lite"/>
    </source>
</evidence>
<feature type="region of interest" description="Disordered" evidence="7">
    <location>
        <begin position="697"/>
        <end position="716"/>
    </location>
</feature>
<dbReference type="SMART" id="SM00448">
    <property type="entry name" value="REC"/>
    <property type="match status" value="1"/>
</dbReference>
<dbReference type="SMART" id="SM00388">
    <property type="entry name" value="HisKA"/>
    <property type="match status" value="1"/>
</dbReference>
<feature type="region of interest" description="Disordered" evidence="7">
    <location>
        <begin position="30"/>
        <end position="65"/>
    </location>
</feature>
<keyword evidence="3 6" id="KW-0597">Phosphoprotein</keyword>
<feature type="region of interest" description="Disordered" evidence="7">
    <location>
        <begin position="1"/>
        <end position="20"/>
    </location>
</feature>
<feature type="region of interest" description="Disordered" evidence="7">
    <location>
        <begin position="294"/>
        <end position="366"/>
    </location>
</feature>
<comment type="caution">
    <text evidence="10">The sequence shown here is derived from an EMBL/GenBank/DDBJ whole genome shotgun (WGS) entry which is preliminary data.</text>
</comment>
<feature type="compositionally biased region" description="Basic and acidic residues" evidence="7">
    <location>
        <begin position="30"/>
        <end position="44"/>
    </location>
</feature>
<accession>A0A9W9GV48</accession>
<dbReference type="InterPro" id="IPR005467">
    <property type="entry name" value="His_kinase_dom"/>
</dbReference>
<keyword evidence="5" id="KW-0418">Kinase</keyword>
<dbReference type="Pfam" id="PF02518">
    <property type="entry name" value="HATPase_c"/>
    <property type="match status" value="1"/>
</dbReference>
<feature type="compositionally biased region" description="Basic residues" evidence="7">
    <location>
        <begin position="488"/>
        <end position="501"/>
    </location>
</feature>
<feature type="compositionally biased region" description="Polar residues" evidence="7">
    <location>
        <begin position="294"/>
        <end position="336"/>
    </location>
</feature>
<dbReference type="AlphaFoldDB" id="A0A9W9GV48"/>
<evidence type="ECO:0000313" key="11">
    <source>
        <dbReference type="Proteomes" id="UP001149079"/>
    </source>
</evidence>
<dbReference type="Gene3D" id="3.30.565.10">
    <property type="entry name" value="Histidine kinase-like ATPase, C-terminal domain"/>
    <property type="match status" value="1"/>
</dbReference>
<feature type="region of interest" description="Disordered" evidence="7">
    <location>
        <begin position="1023"/>
        <end position="1096"/>
    </location>
</feature>
<keyword evidence="11" id="KW-1185">Reference proteome</keyword>
<dbReference type="InterPro" id="IPR036890">
    <property type="entry name" value="HATPase_C_sf"/>
</dbReference>
<evidence type="ECO:0000256" key="6">
    <source>
        <dbReference type="PROSITE-ProRule" id="PRU00169"/>
    </source>
</evidence>
<evidence type="ECO:0000256" key="1">
    <source>
        <dbReference type="ARBA" id="ARBA00000085"/>
    </source>
</evidence>
<dbReference type="SUPFAM" id="SSF55781">
    <property type="entry name" value="GAF domain-like"/>
    <property type="match status" value="1"/>
</dbReference>
<keyword evidence="4" id="KW-0808">Transferase</keyword>
<dbReference type="RefSeq" id="XP_056521026.1">
    <property type="nucleotide sequence ID" value="XM_056667430.1"/>
</dbReference>
<dbReference type="SUPFAM" id="SSF55874">
    <property type="entry name" value="ATPase domain of HSP90 chaperone/DNA topoisomerase II/histidine kinase"/>
    <property type="match status" value="1"/>
</dbReference>
<evidence type="ECO:0000259" key="8">
    <source>
        <dbReference type="PROSITE" id="PS50109"/>
    </source>
</evidence>
<evidence type="ECO:0000256" key="3">
    <source>
        <dbReference type="ARBA" id="ARBA00022553"/>
    </source>
</evidence>
<dbReference type="PROSITE" id="PS50110">
    <property type="entry name" value="RESPONSE_REGULATORY"/>
    <property type="match status" value="1"/>
</dbReference>
<organism evidence="10 11">
    <name type="scientific">Penicillium bovifimosum</name>
    <dbReference type="NCBI Taxonomy" id="126998"/>
    <lineage>
        <taxon>Eukaryota</taxon>
        <taxon>Fungi</taxon>
        <taxon>Dikarya</taxon>
        <taxon>Ascomycota</taxon>
        <taxon>Pezizomycotina</taxon>
        <taxon>Eurotiomycetes</taxon>
        <taxon>Eurotiomycetidae</taxon>
        <taxon>Eurotiales</taxon>
        <taxon>Aspergillaceae</taxon>
        <taxon>Penicillium</taxon>
    </lineage>
</organism>
<feature type="compositionally biased region" description="Low complexity" evidence="7">
    <location>
        <begin position="1032"/>
        <end position="1041"/>
    </location>
</feature>
<dbReference type="SUPFAM" id="SSF47384">
    <property type="entry name" value="Homodimeric domain of signal transducing histidine kinase"/>
    <property type="match status" value="1"/>
</dbReference>
<feature type="domain" description="Response regulatory" evidence="9">
    <location>
        <begin position="1101"/>
        <end position="1225"/>
    </location>
</feature>
<feature type="compositionally biased region" description="Polar residues" evidence="7">
    <location>
        <begin position="54"/>
        <end position="65"/>
    </location>
</feature>
<comment type="catalytic activity">
    <reaction evidence="1">
        <text>ATP + protein L-histidine = ADP + protein N-phospho-L-histidine.</text>
        <dbReference type="EC" id="2.7.13.3"/>
    </reaction>
</comment>
<dbReference type="InterPro" id="IPR036097">
    <property type="entry name" value="HisK_dim/P_sf"/>
</dbReference>
<dbReference type="PRINTS" id="PR00344">
    <property type="entry name" value="BCTRLSENSOR"/>
</dbReference>
<dbReference type="FunFam" id="1.10.287.130:FF:000023">
    <property type="entry name" value="Sensor histidine kinase/response regulator, putative"/>
    <property type="match status" value="1"/>
</dbReference>
<dbReference type="PANTHER" id="PTHR43047:SF72">
    <property type="entry name" value="OSMOSENSING HISTIDINE PROTEIN KINASE SLN1"/>
    <property type="match status" value="1"/>
</dbReference>
<reference evidence="10" key="2">
    <citation type="journal article" date="2023" name="IMA Fungus">
        <title>Comparative genomic study of the Penicillium genus elucidates a diverse pangenome and 15 lateral gene transfer events.</title>
        <authorList>
            <person name="Petersen C."/>
            <person name="Sorensen T."/>
            <person name="Nielsen M.R."/>
            <person name="Sondergaard T.E."/>
            <person name="Sorensen J.L."/>
            <person name="Fitzpatrick D.A."/>
            <person name="Frisvad J.C."/>
            <person name="Nielsen K.L."/>
        </authorList>
    </citation>
    <scope>NUCLEOTIDE SEQUENCE</scope>
    <source>
        <strain evidence="10">IBT 22155</strain>
    </source>
</reference>
<dbReference type="InterPro" id="IPR001789">
    <property type="entry name" value="Sig_transdc_resp-reg_receiver"/>
</dbReference>
<dbReference type="OrthoDB" id="303614at2759"/>
<evidence type="ECO:0000259" key="9">
    <source>
        <dbReference type="PROSITE" id="PS50110"/>
    </source>
</evidence>
<dbReference type="Proteomes" id="UP001149079">
    <property type="component" value="Unassembled WGS sequence"/>
</dbReference>
<dbReference type="InterPro" id="IPR029016">
    <property type="entry name" value="GAF-like_dom_sf"/>
</dbReference>
<name>A0A9W9GV48_9EURO</name>
<dbReference type="Gene3D" id="3.30.450.40">
    <property type="match status" value="1"/>
</dbReference>
<feature type="modified residue" description="4-aspartylphosphate" evidence="6">
    <location>
        <position position="1153"/>
    </location>
</feature>
<sequence>MKSSTDDDHHAGRRAREVYRYFQPDRLAPIDENRSLASDGRRSADCSTGRDLASASTHNRSPSLSLSPISKGLSQFASAPGGRTSEALSLGSANATLNSFAQLAALRLNMDRVFVSVSDRQSQYIIAQSLQTAKENCDHDSAGQTLYSGCVTLDVGSWTPCQDTISLPNRKRGKGTDNFIVSNDLSQDARYKDLPFVQGKPNFRFYAGTPLTTERNINIGCFFVLDTKPHADFDESEKEIMTTMSTLIMDFLKVSRQASEGRRATRLSRGLSCFVEGGSSFLDTFEDSASNTIDLQYTTPPTSRSRASRLSVTSQNQSSRRSGSPASDAGSTSSMGESRGDRSLCSSVDSRFPGLRTGNRHKSRDEHIDNTYTFQRAANLIRESLELDGDSGVVFVEGGSDTALDYEANSDNALEGSRAASVLSISTGDNALGPATGSMAQFPVSGIDQVFMHGLLNRYAQGKIWSFHRDGLLSSSDSEDSPRESRSRIRKEHRRSKRPQKWKTTENTLLNRFFPGATQVMFVPLWNAANSQWFGGCFCWNNVESIVFDTSVELSSVLGFGSSIMAECNRIEAHISDRQKADFLGSVSHELRSPLHGVMAAAELLQSTLFDDFQGSLLETINACGRTLLDTMNQVLDYTKLVSLEKDLRHLKKNLAPHMDIQSMQRSAGHLDTYMTTDISLLTEEVVEGVSLGHSYSQRPVAPADPSGAALTKTKNPEGLNIPQLHVDVIIDIEPNDWVYYTPPGALRRIIMNIFSNAVKYTDSGHVSLHLEAKKAPENWSQPQGMKEDLIALTVTDTGRGMSADFLRGRLFVPFAQENSLSVGTGLGLSIVRSLVKTLGGSVNVDSRPGEGTTVKVVLPLTREEHEDYSEVSDGIPSPPQEETDSITNDVRLLRDNNAGRKVAILGVEPDDAPNHPLWGPVSRYLTCWYGLELVSSSSRAPIDIILVEELPVEKDKNWGFSDKQQAVLVLSCRYVGHNSLRAKWSSLAKVVSIVSRPCGPHKLARFIRKCFEQGSSLCLPDRTITSEQDTEVSSESVEVSSDGDMAPKENAETSHLDDVPSISLNSPTPPPSIGTEPPESAPVPSSTEAAEMPPRSCTPRVLVVEDNKINLNLMLAFLKKRKLDTLDSAENGQLAVDAVKQAPQGYDIIFMDISMPVMDGFNAARSIRTLERQRGPYSQPAVIIALTGLSGSNDELEALSSGMDMFLTKPVTLKNVSKILDKWSDRGFQDD</sequence>
<dbReference type="InterPro" id="IPR003594">
    <property type="entry name" value="HATPase_dom"/>
</dbReference>
<protein>
    <recommendedName>
        <fullName evidence="2">histidine kinase</fullName>
        <ecNumber evidence="2">2.7.13.3</ecNumber>
    </recommendedName>
</protein>
<evidence type="ECO:0000256" key="5">
    <source>
        <dbReference type="ARBA" id="ARBA00022777"/>
    </source>
</evidence>
<dbReference type="CDD" id="cd00082">
    <property type="entry name" value="HisKA"/>
    <property type="match status" value="1"/>
</dbReference>
<dbReference type="GO" id="GO:0009927">
    <property type="term" value="F:histidine phosphotransfer kinase activity"/>
    <property type="evidence" value="ECO:0007669"/>
    <property type="project" value="TreeGrafter"/>
</dbReference>
<dbReference type="GeneID" id="81406600"/>
<dbReference type="Gene3D" id="1.10.287.130">
    <property type="match status" value="1"/>
</dbReference>
<reference evidence="10" key="1">
    <citation type="submission" date="2022-11" db="EMBL/GenBank/DDBJ databases">
        <authorList>
            <person name="Petersen C."/>
        </authorList>
    </citation>
    <scope>NUCLEOTIDE SEQUENCE</scope>
    <source>
        <strain evidence="10">IBT 22155</strain>
    </source>
</reference>
<dbReference type="CDD" id="cd17546">
    <property type="entry name" value="REC_hyHK_CKI1_RcsC-like"/>
    <property type="match status" value="1"/>
</dbReference>